<feature type="signal peptide" evidence="1">
    <location>
        <begin position="1"/>
        <end position="19"/>
    </location>
</feature>
<dbReference type="CDD" id="cd12797">
    <property type="entry name" value="M23_peptidase"/>
    <property type="match status" value="1"/>
</dbReference>
<proteinExistence type="predicted"/>
<dbReference type="AlphaFoldDB" id="A0A7W4W478"/>
<name>A0A7W4W478_9GAMM</name>
<accession>A0A7W4W478</accession>
<keyword evidence="1" id="KW-0732">Signal</keyword>
<dbReference type="Pfam" id="PF01551">
    <property type="entry name" value="Peptidase_M23"/>
    <property type="match status" value="1"/>
</dbReference>
<reference evidence="3 4" key="1">
    <citation type="submission" date="2020-08" db="EMBL/GenBank/DDBJ databases">
        <title>Genomic Encyclopedia of Type Strains, Phase III (KMG-III): the genomes of soil and plant-associated and newly described type strains.</title>
        <authorList>
            <person name="Whitman W."/>
        </authorList>
    </citation>
    <scope>NUCLEOTIDE SEQUENCE [LARGE SCALE GENOMIC DNA]</scope>
    <source>
        <strain evidence="3 4">CECT 8654</strain>
    </source>
</reference>
<keyword evidence="4" id="KW-1185">Reference proteome</keyword>
<evidence type="ECO:0000313" key="4">
    <source>
        <dbReference type="Proteomes" id="UP000537130"/>
    </source>
</evidence>
<dbReference type="Proteomes" id="UP000537130">
    <property type="component" value="Unassembled WGS sequence"/>
</dbReference>
<keyword evidence="3" id="KW-0378">Hydrolase</keyword>
<comment type="caution">
    <text evidence="3">The sequence shown here is derived from an EMBL/GenBank/DDBJ whole genome shotgun (WGS) entry which is preliminary data.</text>
</comment>
<dbReference type="Gene3D" id="2.70.70.10">
    <property type="entry name" value="Glucose Permease (Domain IIA)"/>
    <property type="match status" value="1"/>
</dbReference>
<gene>
    <name evidence="3" type="ORF">FHR99_001406</name>
</gene>
<dbReference type="InterPro" id="IPR016047">
    <property type="entry name" value="M23ase_b-sheet_dom"/>
</dbReference>
<dbReference type="RefSeq" id="WP_183409809.1">
    <property type="nucleotide sequence ID" value="NZ_JACHWY010000001.1"/>
</dbReference>
<feature type="domain" description="M23ase beta-sheet core" evidence="2">
    <location>
        <begin position="163"/>
        <end position="258"/>
    </location>
</feature>
<dbReference type="GO" id="GO:0004222">
    <property type="term" value="F:metalloendopeptidase activity"/>
    <property type="evidence" value="ECO:0007669"/>
    <property type="project" value="TreeGrafter"/>
</dbReference>
<dbReference type="EMBL" id="JACHWY010000001">
    <property type="protein sequence ID" value="MBB3047170.1"/>
    <property type="molecule type" value="Genomic_DNA"/>
</dbReference>
<dbReference type="PANTHER" id="PTHR21666:SF285">
    <property type="entry name" value="M23 FAMILY METALLOPEPTIDASE"/>
    <property type="match status" value="1"/>
</dbReference>
<evidence type="ECO:0000256" key="1">
    <source>
        <dbReference type="SAM" id="SignalP"/>
    </source>
</evidence>
<dbReference type="SUPFAM" id="SSF51261">
    <property type="entry name" value="Duplicated hybrid motif"/>
    <property type="match status" value="1"/>
</dbReference>
<dbReference type="InterPro" id="IPR011055">
    <property type="entry name" value="Dup_hybrid_motif"/>
</dbReference>
<evidence type="ECO:0000259" key="2">
    <source>
        <dbReference type="Pfam" id="PF01551"/>
    </source>
</evidence>
<dbReference type="FunFam" id="2.70.70.10:FF:000019">
    <property type="entry name" value="M23 family peptidase"/>
    <property type="match status" value="1"/>
</dbReference>
<dbReference type="PANTHER" id="PTHR21666">
    <property type="entry name" value="PEPTIDASE-RELATED"/>
    <property type="match status" value="1"/>
</dbReference>
<evidence type="ECO:0000313" key="3">
    <source>
        <dbReference type="EMBL" id="MBB3047170.1"/>
    </source>
</evidence>
<organism evidence="3 4">
    <name type="scientific">Litorivivens lipolytica</name>
    <dbReference type="NCBI Taxonomy" id="1524264"/>
    <lineage>
        <taxon>Bacteria</taxon>
        <taxon>Pseudomonadati</taxon>
        <taxon>Pseudomonadota</taxon>
        <taxon>Gammaproteobacteria</taxon>
        <taxon>Litorivivens</taxon>
    </lineage>
</organism>
<dbReference type="InterPro" id="IPR050570">
    <property type="entry name" value="Cell_wall_metabolism_enzyme"/>
</dbReference>
<sequence length="270" mass="29478">MRRGLALLALIMATGFAQAIELSGELAQGGLLIGKAQPGERVWLGKKELQQTPDGRFVFGFGRDAKPTKVLKICKGEACREQVLTIRQRQYDIQRIEGVPQNTVNPPPEVLERIRRENAQVARARRVVSDSLAFAGPFIWPLEGPITGVFGSQRVYNGEPRRPHFGVDVAAPTGTPVVAPADATVTLVHPDMYFSGGTLVMDHGYGVSSTFIHLSEVLVKDGQKVKQGEVVGKVGATGRATGPHLDWRMNWYKVRLDPVLHVGPMLSAKQ</sequence>
<protein>
    <submittedName>
        <fullName evidence="3">Murein DD-endopeptidase MepM/ murein hydrolase activator NlpD</fullName>
    </submittedName>
</protein>
<feature type="chain" id="PRO_5031027564" evidence="1">
    <location>
        <begin position="20"/>
        <end position="270"/>
    </location>
</feature>